<dbReference type="PANTHER" id="PTHR43394:SF11">
    <property type="entry name" value="ATP-BINDING CASSETTE TRANSPORTER"/>
    <property type="match status" value="1"/>
</dbReference>
<feature type="domain" description="ABC transporter" evidence="12">
    <location>
        <begin position="433"/>
        <end position="678"/>
    </location>
</feature>
<evidence type="ECO:0000259" key="12">
    <source>
        <dbReference type="PROSITE" id="PS50893"/>
    </source>
</evidence>
<protein>
    <recommendedName>
        <fullName evidence="16">P-loop containing nucleoside triphosphate hydrolase protein</fullName>
    </recommendedName>
</protein>
<dbReference type="SUPFAM" id="SSF52540">
    <property type="entry name" value="P-loop containing nucleoside triphosphate hydrolases"/>
    <property type="match status" value="2"/>
</dbReference>
<reference evidence="15" key="2">
    <citation type="submission" date="2015-01" db="EMBL/GenBank/DDBJ databases">
        <title>Evolutionary Origins and Diversification of the Mycorrhizal Mutualists.</title>
        <authorList>
            <consortium name="DOE Joint Genome Institute"/>
            <consortium name="Mycorrhizal Genomics Consortium"/>
            <person name="Kohler A."/>
            <person name="Kuo A."/>
            <person name="Nagy L.G."/>
            <person name="Floudas D."/>
            <person name="Copeland A."/>
            <person name="Barry K.W."/>
            <person name="Cichocki N."/>
            <person name="Veneault-Fourrey C."/>
            <person name="LaButti K."/>
            <person name="Lindquist E.A."/>
            <person name="Lipzen A."/>
            <person name="Lundell T."/>
            <person name="Morin E."/>
            <person name="Murat C."/>
            <person name="Riley R."/>
            <person name="Ohm R."/>
            <person name="Sun H."/>
            <person name="Tunlid A."/>
            <person name="Henrissat B."/>
            <person name="Grigoriev I.V."/>
            <person name="Hibbett D.S."/>
            <person name="Martin F."/>
        </authorList>
    </citation>
    <scope>NUCLEOTIDE SEQUENCE [LARGE SCALE GENOMIC DNA]</scope>
    <source>
        <strain evidence="15">441</strain>
    </source>
</reference>
<evidence type="ECO:0000259" key="13">
    <source>
        <dbReference type="PROSITE" id="PS50929"/>
    </source>
</evidence>
<reference evidence="14 15" key="1">
    <citation type="submission" date="2014-04" db="EMBL/GenBank/DDBJ databases">
        <authorList>
            <consortium name="DOE Joint Genome Institute"/>
            <person name="Kuo A."/>
            <person name="Kohler A."/>
            <person name="Costa M.D."/>
            <person name="Nagy L.G."/>
            <person name="Floudas D."/>
            <person name="Copeland A."/>
            <person name="Barry K.W."/>
            <person name="Cichocki N."/>
            <person name="Veneault-Fourrey C."/>
            <person name="LaButti K."/>
            <person name="Lindquist E.A."/>
            <person name="Lipzen A."/>
            <person name="Lundell T."/>
            <person name="Morin E."/>
            <person name="Murat C."/>
            <person name="Sun H."/>
            <person name="Tunlid A."/>
            <person name="Henrissat B."/>
            <person name="Grigoriev I.V."/>
            <person name="Hibbett D.S."/>
            <person name="Martin F."/>
            <person name="Nordberg H.P."/>
            <person name="Cantor M.N."/>
            <person name="Hua S.X."/>
        </authorList>
    </citation>
    <scope>NUCLEOTIDE SEQUENCE [LARGE SCALE GENOMIC DNA]</scope>
    <source>
        <strain evidence="14 15">441</strain>
    </source>
</reference>
<feature type="domain" description="ABC transmembrane type-1" evidence="13">
    <location>
        <begin position="762"/>
        <end position="1049"/>
    </location>
</feature>
<evidence type="ECO:0000256" key="4">
    <source>
        <dbReference type="ARBA" id="ARBA00022692"/>
    </source>
</evidence>
<dbReference type="Pfam" id="PF00005">
    <property type="entry name" value="ABC_tran"/>
    <property type="match status" value="2"/>
</dbReference>
<feature type="transmembrane region" description="Helical" evidence="11">
    <location>
        <begin position="226"/>
        <end position="245"/>
    </location>
</feature>
<dbReference type="PROSITE" id="PS50893">
    <property type="entry name" value="ABC_TRANSPORTER_2"/>
    <property type="match status" value="2"/>
</dbReference>
<dbReference type="CDD" id="cd03249">
    <property type="entry name" value="ABC_MTABC3_MDL1_MDL2"/>
    <property type="match status" value="2"/>
</dbReference>
<dbReference type="FunFam" id="1.20.1560.10:FF:000102">
    <property type="entry name" value="ABC multidrug transporter Mdr1"/>
    <property type="match status" value="1"/>
</dbReference>
<dbReference type="Proteomes" id="UP000054018">
    <property type="component" value="Unassembled WGS sequence"/>
</dbReference>
<dbReference type="PANTHER" id="PTHR43394">
    <property type="entry name" value="ATP-DEPENDENT PERMEASE MDL1, MITOCHONDRIAL"/>
    <property type="match status" value="1"/>
</dbReference>
<dbReference type="GO" id="GO:0090374">
    <property type="term" value="P:oligopeptide export from mitochondrion"/>
    <property type="evidence" value="ECO:0007669"/>
    <property type="project" value="TreeGrafter"/>
</dbReference>
<evidence type="ECO:0000256" key="8">
    <source>
        <dbReference type="ARBA" id="ARBA00022989"/>
    </source>
</evidence>
<keyword evidence="6" id="KW-0547">Nucleotide-binding</keyword>
<dbReference type="GO" id="GO:0015421">
    <property type="term" value="F:ABC-type oligopeptide transporter activity"/>
    <property type="evidence" value="ECO:0007669"/>
    <property type="project" value="TreeGrafter"/>
</dbReference>
<evidence type="ECO:0000256" key="1">
    <source>
        <dbReference type="ARBA" id="ARBA00004141"/>
    </source>
</evidence>
<dbReference type="SUPFAM" id="SSF90123">
    <property type="entry name" value="ABC transporter transmembrane region"/>
    <property type="match status" value="2"/>
</dbReference>
<feature type="transmembrane region" description="Helical" evidence="11">
    <location>
        <begin position="874"/>
        <end position="902"/>
    </location>
</feature>
<evidence type="ECO:0000313" key="15">
    <source>
        <dbReference type="Proteomes" id="UP000054018"/>
    </source>
</evidence>
<dbReference type="InterPro" id="IPR036640">
    <property type="entry name" value="ABC1_TM_sf"/>
</dbReference>
<gene>
    <name evidence="14" type="ORF">PISMIDRAFT_94543</name>
</gene>
<dbReference type="STRING" id="765257.A0A0C9ZWU4"/>
<dbReference type="OrthoDB" id="6500128at2759"/>
<dbReference type="HOGENOM" id="CLU_000604_17_8_1"/>
<dbReference type="InterPro" id="IPR003593">
    <property type="entry name" value="AAA+_ATPase"/>
</dbReference>
<feature type="transmembrane region" description="Helical" evidence="11">
    <location>
        <begin position="908"/>
        <end position="927"/>
    </location>
</feature>
<dbReference type="InterPro" id="IPR003439">
    <property type="entry name" value="ABC_transporter-like_ATP-bd"/>
</dbReference>
<dbReference type="PROSITE" id="PS00211">
    <property type="entry name" value="ABC_TRANSPORTER_1"/>
    <property type="match status" value="2"/>
</dbReference>
<keyword evidence="4 11" id="KW-0812">Transmembrane</keyword>
<dbReference type="CDD" id="cd18578">
    <property type="entry name" value="ABC_6TM_Pgp_ABCB1_D2_like"/>
    <property type="match status" value="1"/>
</dbReference>
<feature type="compositionally biased region" description="Polar residues" evidence="10">
    <location>
        <begin position="12"/>
        <end position="22"/>
    </location>
</feature>
<dbReference type="Gene3D" id="3.40.50.300">
    <property type="entry name" value="P-loop containing nucleotide triphosphate hydrolases"/>
    <property type="match status" value="2"/>
</dbReference>
<proteinExistence type="inferred from homology"/>
<dbReference type="InterPro" id="IPR027417">
    <property type="entry name" value="P-loop_NTPase"/>
</dbReference>
<dbReference type="CDD" id="cd18577">
    <property type="entry name" value="ABC_6TM_Pgp_ABCB1_D1_like"/>
    <property type="match status" value="1"/>
</dbReference>
<feature type="transmembrane region" description="Helical" evidence="11">
    <location>
        <begin position="758"/>
        <end position="785"/>
    </location>
</feature>
<evidence type="ECO:0000256" key="7">
    <source>
        <dbReference type="ARBA" id="ARBA00022840"/>
    </source>
</evidence>
<evidence type="ECO:0000256" key="11">
    <source>
        <dbReference type="SAM" id="Phobius"/>
    </source>
</evidence>
<feature type="transmembrane region" description="Helical" evidence="11">
    <location>
        <begin position="988"/>
        <end position="1009"/>
    </location>
</feature>
<dbReference type="GO" id="GO:0016887">
    <property type="term" value="F:ATP hydrolysis activity"/>
    <property type="evidence" value="ECO:0007669"/>
    <property type="project" value="InterPro"/>
</dbReference>
<dbReference type="FunFam" id="3.40.50.300:FF:000251">
    <property type="entry name" value="ABC transporter B family member 19"/>
    <property type="match status" value="1"/>
</dbReference>
<keyword evidence="8 11" id="KW-1133">Transmembrane helix</keyword>
<feature type="transmembrane region" description="Helical" evidence="11">
    <location>
        <begin position="328"/>
        <end position="346"/>
    </location>
</feature>
<dbReference type="SMART" id="SM00382">
    <property type="entry name" value="AAA"/>
    <property type="match status" value="2"/>
</dbReference>
<evidence type="ECO:0000256" key="10">
    <source>
        <dbReference type="SAM" id="MobiDB-lite"/>
    </source>
</evidence>
<feature type="transmembrane region" description="Helical" evidence="11">
    <location>
        <begin position="366"/>
        <end position="385"/>
    </location>
</feature>
<feature type="transmembrane region" description="Helical" evidence="11">
    <location>
        <begin position="1021"/>
        <end position="1044"/>
    </location>
</feature>
<dbReference type="EMBL" id="KN833700">
    <property type="protein sequence ID" value="KIK26707.1"/>
    <property type="molecule type" value="Genomic_DNA"/>
</dbReference>
<organism evidence="14 15">
    <name type="scientific">Pisolithus microcarpus 441</name>
    <dbReference type="NCBI Taxonomy" id="765257"/>
    <lineage>
        <taxon>Eukaryota</taxon>
        <taxon>Fungi</taxon>
        <taxon>Dikarya</taxon>
        <taxon>Basidiomycota</taxon>
        <taxon>Agaricomycotina</taxon>
        <taxon>Agaricomycetes</taxon>
        <taxon>Agaricomycetidae</taxon>
        <taxon>Boletales</taxon>
        <taxon>Sclerodermatineae</taxon>
        <taxon>Pisolithaceae</taxon>
        <taxon>Pisolithus</taxon>
    </lineage>
</organism>
<keyword evidence="9 11" id="KW-0472">Membrane</keyword>
<dbReference type="GO" id="GO:0005524">
    <property type="term" value="F:ATP binding"/>
    <property type="evidence" value="ECO:0007669"/>
    <property type="project" value="UniProtKB-KW"/>
</dbReference>
<evidence type="ECO:0000256" key="5">
    <source>
        <dbReference type="ARBA" id="ARBA00022737"/>
    </source>
</evidence>
<evidence type="ECO:0000256" key="2">
    <source>
        <dbReference type="ARBA" id="ARBA00007577"/>
    </source>
</evidence>
<feature type="domain" description="ABC transmembrane type-1" evidence="13">
    <location>
        <begin position="80"/>
        <end position="386"/>
    </location>
</feature>
<sequence length="1331" mass="144288">MVSRGATVLTEKPSSIRDTNSIKPFRYELKGSPVRKKDKGKREKTDSAEIDTKLVEHPIPSVNFIQLFRYTNPFELILNAVGIFSAVAAGAAQLLMTVVFGRLIQDFVAFTYALDTYRSATSTGNATTSSSAQQSFDSAADEFRRGAALDASYLAYIGVGMAVCTWIYMYLWTYTGEVNAKHIREKYLQAILRQDITYFDHIGAGEVATRIQTDTHLVQQGISEKVALMVSFLSAFFTGFILAYVQCWRLALAMSSILPCIGITGAVTNRFVAKYAQTVIQCVAESGTISEEVISAVRTAQAFGSQKVLGALFDRKIDIVRTANSKSAIWNGSCLGIVFFVTYSAYALAFDFGTTLINEGHATAGQVINVVMAILLGSLSLAMVAPEARGKYMRPVTNACGAAAKLFATIERVPDIDSASPSGLKPEKAVGEITLENVQFSYPARLDVPIFKGINITFEAGKTTALVGASGSGKSTIISFIERFYDPLGGTVKLDGVDLRDLNIKWLRSQIGLVSQEPVLFATTIRTNVAYGLIGTPYEYASEGEKFNLINEACIKSNADGFINSLPQGYDTMVGERGFLLSGGQKQRVAIARAIVSNPRILLLDEATSALDTQSEGVVQDALEKASTGRTTIAIAHRLSTIKGADQICVVGEGAVLEQGAHEELISRNGPYARLVQAQKLREAKEARVDMKILMVSNTADTGEVVAEKVPINRPESLHSVTSALAKKEESRKTEVDGNSYGLFYLLRRIGSLNPQGYRMYVIGAMAAMVTGMVFPVFIIIYGEAISGFSQPDPSARHHDGDTNALWTFIISLLAGVVTAIQNYGFNVAASELTTRLRTLTFHAILRQDIQFFDQAENNTGTLTSRVNDDPQKIIGLAGTTLGAIIQAATTLIGGLVIGLAYAWKPSLVGMACVPLVFFAGFIRLRVVVLKDQQNKAAHEDSARLACEAAGAIRTVASLTREDDCLRSYSSSLGEPLRNSNRSAIWSNLVYAFSHSCSFWVIALVFWYGSRLVASLELSTTNFFIALVGVTFGAMQAGIVFTFVPDISSAHGAGVAIIKLLDLIPKIDGDAADGKTFEGRRVEGQVQLENIHFRYPTRPTVPVLRGLNLTVAPGTYVALVGASGCGKSTVIQLIERFYDPLIGRVLLDGQPINEYNIQEYRKQIALVSQEPTLYTGTIRFNILLGATKPVSEVTQEELVAACRDANILDFIQSLPNGFDTEVGGKGSQLSGGQKQRIAIARALLRSPKVLLLDEATSALDSTSEKVVQEALDRAAKGRTTIAIAHRLSSIQNADCIYFIKDGRVSEAGTHDELLARRGDYYEHVQLQLLKT</sequence>
<keyword evidence="5" id="KW-0677">Repeat</keyword>
<feature type="transmembrane region" description="Helical" evidence="11">
    <location>
        <begin position="153"/>
        <end position="171"/>
    </location>
</feature>
<feature type="transmembrane region" description="Helical" evidence="11">
    <location>
        <begin position="76"/>
        <end position="100"/>
    </location>
</feature>
<comment type="similarity">
    <text evidence="2">Belongs to the ABC transporter superfamily. ABCB family. Multidrug resistance exporter (TC 3.A.1.201) subfamily.</text>
</comment>
<dbReference type="InterPro" id="IPR011527">
    <property type="entry name" value="ABC1_TM_dom"/>
</dbReference>
<comment type="subcellular location">
    <subcellularLocation>
        <location evidence="1">Membrane</location>
        <topology evidence="1">Multi-pass membrane protein</topology>
    </subcellularLocation>
</comment>
<evidence type="ECO:0000256" key="3">
    <source>
        <dbReference type="ARBA" id="ARBA00022448"/>
    </source>
</evidence>
<feature type="region of interest" description="Disordered" evidence="10">
    <location>
        <begin position="1"/>
        <end position="47"/>
    </location>
</feature>
<keyword evidence="7" id="KW-0067">ATP-binding</keyword>
<feature type="domain" description="ABC transporter" evidence="12">
    <location>
        <begin position="1086"/>
        <end position="1326"/>
    </location>
</feature>
<evidence type="ECO:0008006" key="16">
    <source>
        <dbReference type="Google" id="ProtNLM"/>
    </source>
</evidence>
<keyword evidence="3" id="KW-0813">Transport</keyword>
<evidence type="ECO:0000313" key="14">
    <source>
        <dbReference type="EMBL" id="KIK26707.1"/>
    </source>
</evidence>
<dbReference type="Gene3D" id="1.20.1560.10">
    <property type="entry name" value="ABC transporter type 1, transmembrane domain"/>
    <property type="match status" value="1"/>
</dbReference>
<evidence type="ECO:0000256" key="9">
    <source>
        <dbReference type="ARBA" id="ARBA00023136"/>
    </source>
</evidence>
<dbReference type="InterPro" id="IPR017871">
    <property type="entry name" value="ABC_transporter-like_CS"/>
</dbReference>
<dbReference type="Pfam" id="PF00664">
    <property type="entry name" value="ABC_membrane"/>
    <property type="match status" value="2"/>
</dbReference>
<dbReference type="FunFam" id="3.40.50.300:FF:000913">
    <property type="entry name" value="ABC multidrug transporter SitT"/>
    <property type="match status" value="1"/>
</dbReference>
<evidence type="ECO:0000256" key="6">
    <source>
        <dbReference type="ARBA" id="ARBA00022741"/>
    </source>
</evidence>
<feature type="transmembrane region" description="Helical" evidence="11">
    <location>
        <begin position="805"/>
        <end position="826"/>
    </location>
</feature>
<dbReference type="GO" id="GO:0005743">
    <property type="term" value="C:mitochondrial inner membrane"/>
    <property type="evidence" value="ECO:0007669"/>
    <property type="project" value="TreeGrafter"/>
</dbReference>
<accession>A0A0C9ZWU4</accession>
<dbReference type="InterPro" id="IPR039421">
    <property type="entry name" value="Type_1_exporter"/>
</dbReference>
<dbReference type="PROSITE" id="PS50929">
    <property type="entry name" value="ABC_TM1F"/>
    <property type="match status" value="2"/>
</dbReference>
<keyword evidence="15" id="KW-1185">Reference proteome</keyword>
<name>A0A0C9ZWU4_9AGAM</name>